<organism evidence="1 2">
    <name type="scientific">Clostridium diolis</name>
    <dbReference type="NCBI Taxonomy" id="223919"/>
    <lineage>
        <taxon>Bacteria</taxon>
        <taxon>Bacillati</taxon>
        <taxon>Bacillota</taxon>
        <taxon>Clostridia</taxon>
        <taxon>Eubacteriales</taxon>
        <taxon>Clostridiaceae</taxon>
        <taxon>Clostridium</taxon>
    </lineage>
</organism>
<evidence type="ECO:0000313" key="2">
    <source>
        <dbReference type="Proteomes" id="UP000325212"/>
    </source>
</evidence>
<name>A0AAV3VTQ8_9CLOT</name>
<dbReference type="AlphaFoldDB" id="A0AAV3VTQ8"/>
<sequence length="87" mass="10081">MYKTKSGKDATVKIKMSGKKSQDRKMLFDKLKIPKEEQKELLKENSVFYLDDFDPDTGECTIQLVDSEAYDIVKNYAGAQAQYKYKI</sequence>
<comment type="caution">
    <text evidence="1">The sequence shown here is derived from an EMBL/GenBank/DDBJ whole genome shotgun (WGS) entry which is preliminary data.</text>
</comment>
<keyword evidence="2" id="KW-1185">Reference proteome</keyword>
<protein>
    <submittedName>
        <fullName evidence="1">Uncharacterized protein</fullName>
    </submittedName>
</protein>
<proteinExistence type="predicted"/>
<dbReference type="RefSeq" id="WP_039770107.1">
    <property type="nucleotide sequence ID" value="NZ_BJLA01000001.1"/>
</dbReference>
<reference evidence="1 2" key="1">
    <citation type="submission" date="2019-06" db="EMBL/GenBank/DDBJ databases">
        <title>Draft genome sequence of Clostridium diolis DSM 15410.</title>
        <authorList>
            <person name="Kobayashi H."/>
            <person name="Tanizawa Y."/>
            <person name="Tohno M."/>
        </authorList>
    </citation>
    <scope>NUCLEOTIDE SEQUENCE [LARGE SCALE GENOMIC DNA]</scope>
    <source>
        <strain evidence="1 2">DSM 15410</strain>
    </source>
</reference>
<gene>
    <name evidence="1" type="ORF">CDIOL_03180</name>
</gene>
<dbReference type="Proteomes" id="UP000325212">
    <property type="component" value="Unassembled WGS sequence"/>
</dbReference>
<dbReference type="EMBL" id="BJLA01000001">
    <property type="protein sequence ID" value="GEA29395.1"/>
    <property type="molecule type" value="Genomic_DNA"/>
</dbReference>
<evidence type="ECO:0000313" key="1">
    <source>
        <dbReference type="EMBL" id="GEA29395.1"/>
    </source>
</evidence>
<accession>A0AAV3VTQ8</accession>